<sequence length="69" mass="7805">MTSVSDLAANFATCSRLVKVFFFPSFLFWGKTNSKGNLLCNGRYREESEVSVFWAWAANFSGYATVTKF</sequence>
<protein>
    <submittedName>
        <fullName evidence="1">Uncharacterized protein</fullName>
    </submittedName>
</protein>
<proteinExistence type="predicted"/>
<dbReference type="Gramene" id="rna-AYBTSS11_LOCUS29931">
    <property type="protein sequence ID" value="CAJ1977761.1"/>
    <property type="gene ID" value="gene-AYBTSS11_LOCUS29931"/>
</dbReference>
<name>A0AA87B7F2_9FABA</name>
<dbReference type="AlphaFoldDB" id="A0AA87B7F2"/>
<dbReference type="EMBL" id="OY731407">
    <property type="protein sequence ID" value="CAJ1977761.1"/>
    <property type="molecule type" value="Genomic_DNA"/>
</dbReference>
<accession>A0AA87B7F2</accession>
<gene>
    <name evidence="1" type="ORF">AYBTSS11_LOCUS29931</name>
</gene>
<organism evidence="1 2">
    <name type="scientific">Sphenostylis stenocarpa</name>
    <dbReference type="NCBI Taxonomy" id="92480"/>
    <lineage>
        <taxon>Eukaryota</taxon>
        <taxon>Viridiplantae</taxon>
        <taxon>Streptophyta</taxon>
        <taxon>Embryophyta</taxon>
        <taxon>Tracheophyta</taxon>
        <taxon>Spermatophyta</taxon>
        <taxon>Magnoliopsida</taxon>
        <taxon>eudicotyledons</taxon>
        <taxon>Gunneridae</taxon>
        <taxon>Pentapetalae</taxon>
        <taxon>rosids</taxon>
        <taxon>fabids</taxon>
        <taxon>Fabales</taxon>
        <taxon>Fabaceae</taxon>
        <taxon>Papilionoideae</taxon>
        <taxon>50 kb inversion clade</taxon>
        <taxon>NPAAA clade</taxon>
        <taxon>indigoferoid/millettioid clade</taxon>
        <taxon>Phaseoleae</taxon>
        <taxon>Sphenostylis</taxon>
    </lineage>
</organism>
<reference evidence="1" key="1">
    <citation type="submission" date="2023-10" db="EMBL/GenBank/DDBJ databases">
        <authorList>
            <person name="Domelevo Entfellner J.-B."/>
        </authorList>
    </citation>
    <scope>NUCLEOTIDE SEQUENCE</scope>
</reference>
<evidence type="ECO:0000313" key="1">
    <source>
        <dbReference type="EMBL" id="CAJ1977761.1"/>
    </source>
</evidence>
<evidence type="ECO:0000313" key="2">
    <source>
        <dbReference type="Proteomes" id="UP001189624"/>
    </source>
</evidence>
<dbReference type="Proteomes" id="UP001189624">
    <property type="component" value="Chromosome 10"/>
</dbReference>
<keyword evidence="2" id="KW-1185">Reference proteome</keyword>